<accession>A0A4Y2LDW5</accession>
<comment type="caution">
    <text evidence="1">The sequence shown here is derived from an EMBL/GenBank/DDBJ whole genome shotgun (WGS) entry which is preliminary data.</text>
</comment>
<dbReference type="Proteomes" id="UP000499080">
    <property type="component" value="Unassembled WGS sequence"/>
</dbReference>
<sequence>MVRQQRPLQLPSSDHSNSLRGQVGCLFNINEEHSTHLPDLGLFIREKKGKNNDKKIIHSENNTGNQIKINHSNNLKRKVDFTGVGYSRIHLYLSGADSGLDIEDANTGFDHQQKEFSAHQTLGTSTTTTNEMITE</sequence>
<organism evidence="1 2">
    <name type="scientific">Araneus ventricosus</name>
    <name type="common">Orbweaver spider</name>
    <name type="synonym">Epeira ventricosa</name>
    <dbReference type="NCBI Taxonomy" id="182803"/>
    <lineage>
        <taxon>Eukaryota</taxon>
        <taxon>Metazoa</taxon>
        <taxon>Ecdysozoa</taxon>
        <taxon>Arthropoda</taxon>
        <taxon>Chelicerata</taxon>
        <taxon>Arachnida</taxon>
        <taxon>Araneae</taxon>
        <taxon>Araneomorphae</taxon>
        <taxon>Entelegynae</taxon>
        <taxon>Araneoidea</taxon>
        <taxon>Araneidae</taxon>
        <taxon>Araneus</taxon>
    </lineage>
</organism>
<keyword evidence="2" id="KW-1185">Reference proteome</keyword>
<dbReference type="EMBL" id="BGPR01005649">
    <property type="protein sequence ID" value="GBN12123.1"/>
    <property type="molecule type" value="Genomic_DNA"/>
</dbReference>
<proteinExistence type="predicted"/>
<reference evidence="1 2" key="1">
    <citation type="journal article" date="2019" name="Sci. Rep.">
        <title>Orb-weaving spider Araneus ventricosus genome elucidates the spidroin gene catalogue.</title>
        <authorList>
            <person name="Kono N."/>
            <person name="Nakamura H."/>
            <person name="Ohtoshi R."/>
            <person name="Moran D.A.P."/>
            <person name="Shinohara A."/>
            <person name="Yoshida Y."/>
            <person name="Fujiwara M."/>
            <person name="Mori M."/>
            <person name="Tomita M."/>
            <person name="Arakawa K."/>
        </authorList>
    </citation>
    <scope>NUCLEOTIDE SEQUENCE [LARGE SCALE GENOMIC DNA]</scope>
</reference>
<gene>
    <name evidence="1" type="ORF">AVEN_38573_1</name>
</gene>
<protein>
    <submittedName>
        <fullName evidence="1">Uncharacterized protein</fullName>
    </submittedName>
</protein>
<dbReference type="AlphaFoldDB" id="A0A4Y2LDW5"/>
<evidence type="ECO:0000313" key="1">
    <source>
        <dbReference type="EMBL" id="GBN12123.1"/>
    </source>
</evidence>
<evidence type="ECO:0000313" key="2">
    <source>
        <dbReference type="Proteomes" id="UP000499080"/>
    </source>
</evidence>
<name>A0A4Y2LDW5_ARAVE</name>